<name>A0A4V6YSU3_STECR</name>
<dbReference type="AlphaFoldDB" id="A0A4V6YSU3"/>
<comment type="caution">
    <text evidence="1">The sequence shown here is derived from an EMBL/GenBank/DDBJ whole genome shotgun (WGS) entry which is preliminary data.</text>
</comment>
<reference evidence="1 2" key="1">
    <citation type="journal article" date="2015" name="Genome Biol.">
        <title>Comparative genomics of Steinernema reveals deeply conserved gene regulatory networks.</title>
        <authorList>
            <person name="Dillman A.R."/>
            <person name="Macchietto M."/>
            <person name="Porter C.F."/>
            <person name="Rogers A."/>
            <person name="Williams B."/>
            <person name="Antoshechkin I."/>
            <person name="Lee M.M."/>
            <person name="Goodwin Z."/>
            <person name="Lu X."/>
            <person name="Lewis E.E."/>
            <person name="Goodrich-Blair H."/>
            <person name="Stock S.P."/>
            <person name="Adams B.J."/>
            <person name="Sternberg P.W."/>
            <person name="Mortazavi A."/>
        </authorList>
    </citation>
    <scope>NUCLEOTIDE SEQUENCE [LARGE SCALE GENOMIC DNA]</scope>
    <source>
        <strain evidence="1 2">ALL</strain>
    </source>
</reference>
<evidence type="ECO:0000313" key="1">
    <source>
        <dbReference type="EMBL" id="TMS34273.1"/>
    </source>
</evidence>
<gene>
    <name evidence="1" type="ORF">L596_001900</name>
</gene>
<evidence type="ECO:0000313" key="2">
    <source>
        <dbReference type="Proteomes" id="UP000298663"/>
    </source>
</evidence>
<dbReference type="EMBL" id="AZBU02000001">
    <property type="protein sequence ID" value="TMS34273.1"/>
    <property type="molecule type" value="Genomic_DNA"/>
</dbReference>
<keyword evidence="2" id="KW-1185">Reference proteome</keyword>
<proteinExistence type="predicted"/>
<dbReference type="EMBL" id="CM016762">
    <property type="protein sequence ID" value="TMS34273.1"/>
    <property type="molecule type" value="Genomic_DNA"/>
</dbReference>
<dbReference type="Proteomes" id="UP000298663">
    <property type="component" value="Chromosome X"/>
</dbReference>
<reference evidence="1 2" key="2">
    <citation type="journal article" date="2019" name="G3 (Bethesda)">
        <title>Hybrid Assembly of the Genome of the Entomopathogenic Nematode Steinernema carpocapsae Identifies the X-Chromosome.</title>
        <authorList>
            <person name="Serra L."/>
            <person name="Macchietto M."/>
            <person name="Macias-Munoz A."/>
            <person name="McGill C.J."/>
            <person name="Rodriguez I.M."/>
            <person name="Rodriguez B."/>
            <person name="Murad R."/>
            <person name="Mortazavi A."/>
        </authorList>
    </citation>
    <scope>NUCLEOTIDE SEQUENCE [LARGE SCALE GENOMIC DNA]</scope>
    <source>
        <strain evidence="1 2">ALL</strain>
    </source>
</reference>
<protein>
    <submittedName>
        <fullName evidence="1">Uncharacterized protein</fullName>
    </submittedName>
</protein>
<organism evidence="1 2">
    <name type="scientific">Steinernema carpocapsae</name>
    <name type="common">Entomopathogenic nematode</name>
    <dbReference type="NCBI Taxonomy" id="34508"/>
    <lineage>
        <taxon>Eukaryota</taxon>
        <taxon>Metazoa</taxon>
        <taxon>Ecdysozoa</taxon>
        <taxon>Nematoda</taxon>
        <taxon>Chromadorea</taxon>
        <taxon>Rhabditida</taxon>
        <taxon>Tylenchina</taxon>
        <taxon>Panagrolaimomorpha</taxon>
        <taxon>Strongyloidoidea</taxon>
        <taxon>Steinernematidae</taxon>
        <taxon>Steinernema</taxon>
    </lineage>
</organism>
<sequence length="77" mass="8627">MEIKKLEIKPEIEEEEVVKEEEEVKQSHPSFLQEVKAAHMDKEGAPRPASAESFVEKPASISNASEYIREVKSAVSS</sequence>
<accession>A0A4V6YSU3</accession>